<dbReference type="Gene3D" id="3.40.50.450">
    <property type="match status" value="1"/>
</dbReference>
<keyword evidence="2" id="KW-0378">Hydrolase</keyword>
<evidence type="ECO:0000256" key="1">
    <source>
        <dbReference type="ARBA" id="ARBA00006763"/>
    </source>
</evidence>
<evidence type="ECO:0000313" key="3">
    <source>
        <dbReference type="EMBL" id="MFD2637938.1"/>
    </source>
</evidence>
<dbReference type="PANTHER" id="PTHR31223:SF70">
    <property type="entry name" value="LOG FAMILY PROTEIN YJL055W"/>
    <property type="match status" value="1"/>
</dbReference>
<keyword evidence="4" id="KW-1185">Reference proteome</keyword>
<evidence type="ECO:0000313" key="4">
    <source>
        <dbReference type="Proteomes" id="UP001597452"/>
    </source>
</evidence>
<keyword evidence="2" id="KW-0203">Cytokinin biosynthesis</keyword>
<dbReference type="PANTHER" id="PTHR31223">
    <property type="entry name" value="LOG FAMILY PROTEIN YJL055W"/>
    <property type="match status" value="1"/>
</dbReference>
<gene>
    <name evidence="3" type="ORF">ACFSW4_03475</name>
</gene>
<reference evidence="4" key="1">
    <citation type="journal article" date="2019" name="Int. J. Syst. Evol. Microbiol.">
        <title>The Global Catalogue of Microorganisms (GCM) 10K type strain sequencing project: providing services to taxonomists for standard genome sequencing and annotation.</title>
        <authorList>
            <consortium name="The Broad Institute Genomics Platform"/>
            <consortium name="The Broad Institute Genome Sequencing Center for Infectious Disease"/>
            <person name="Wu L."/>
            <person name="Ma J."/>
        </authorList>
    </citation>
    <scope>NUCLEOTIDE SEQUENCE [LARGE SCALE GENOMIC DNA]</scope>
    <source>
        <strain evidence="4">TISTR 1571</strain>
    </source>
</reference>
<evidence type="ECO:0000256" key="2">
    <source>
        <dbReference type="RuleBase" id="RU363015"/>
    </source>
</evidence>
<protein>
    <recommendedName>
        <fullName evidence="2">Cytokinin riboside 5'-monophosphate phosphoribohydrolase</fullName>
        <ecNumber evidence="2">3.2.2.n1</ecNumber>
    </recommendedName>
</protein>
<accession>A0ABW5Q8B8</accession>
<dbReference type="InterPro" id="IPR005269">
    <property type="entry name" value="LOG"/>
</dbReference>
<dbReference type="SUPFAM" id="SSF102405">
    <property type="entry name" value="MCP/YpsA-like"/>
    <property type="match status" value="1"/>
</dbReference>
<dbReference type="Proteomes" id="UP001597452">
    <property type="component" value="Unassembled WGS sequence"/>
</dbReference>
<dbReference type="EC" id="3.2.2.n1" evidence="2"/>
<dbReference type="Pfam" id="PF03641">
    <property type="entry name" value="Lysine_decarbox"/>
    <property type="match status" value="1"/>
</dbReference>
<dbReference type="InterPro" id="IPR031100">
    <property type="entry name" value="LOG_fam"/>
</dbReference>
<dbReference type="EMBL" id="JBHUMZ010000011">
    <property type="protein sequence ID" value="MFD2637938.1"/>
    <property type="molecule type" value="Genomic_DNA"/>
</dbReference>
<dbReference type="RefSeq" id="WP_054752032.1">
    <property type="nucleotide sequence ID" value="NZ_JBHUMZ010000011.1"/>
</dbReference>
<comment type="caution">
    <text evidence="3">The sequence shown here is derived from an EMBL/GenBank/DDBJ whole genome shotgun (WGS) entry which is preliminary data.</text>
</comment>
<sequence length="179" mass="20084">MKRIAVFCGSRHGIDDSYMKEAKKLGKLLANHNLELVYGGAIVGLMGAVAEGVLEQNGTVIGVIPERLKTVEIAHQNLTELHVVKDMHERKAMMAQLSDAFVALPGGVGTLEEWFEVFTWSQIGYHEKPCALLNTNGYYSPLVELFDHMIKEGFADRHYKEHIIIEESPQHLIEVLTEK</sequence>
<organism evidence="3 4">
    <name type="scientific">Piscibacillus salipiscarius</name>
    <dbReference type="NCBI Taxonomy" id="299480"/>
    <lineage>
        <taxon>Bacteria</taxon>
        <taxon>Bacillati</taxon>
        <taxon>Bacillota</taxon>
        <taxon>Bacilli</taxon>
        <taxon>Bacillales</taxon>
        <taxon>Bacillaceae</taxon>
        <taxon>Piscibacillus</taxon>
    </lineage>
</organism>
<comment type="similarity">
    <text evidence="1 2">Belongs to the LOG family.</text>
</comment>
<name>A0ABW5Q8B8_9BACI</name>
<proteinExistence type="inferred from homology"/>
<dbReference type="NCBIfam" id="TIGR00730">
    <property type="entry name" value="Rossman fold protein, TIGR00730 family"/>
    <property type="match status" value="1"/>
</dbReference>